<evidence type="ECO:0000256" key="3">
    <source>
        <dbReference type="ARBA" id="ARBA00022827"/>
    </source>
</evidence>
<feature type="domain" description="FAD/NAD(P)-binding" evidence="7">
    <location>
        <begin position="4"/>
        <end position="319"/>
    </location>
</feature>
<accession>A0A090DEH2</accession>
<dbReference type="PIRSF" id="PIRSF000350">
    <property type="entry name" value="Mercury_reductase_MerA"/>
    <property type="match status" value="1"/>
</dbReference>
<proteinExistence type="inferred from homology"/>
<reference evidence="9" key="1">
    <citation type="submission" date="2014-08" db="EMBL/GenBank/DDBJ databases">
        <authorList>
            <person name="Moulin L."/>
        </authorList>
    </citation>
    <scope>NUCLEOTIDE SEQUENCE [LARGE SCALE GENOMIC DNA]</scope>
</reference>
<protein>
    <submittedName>
        <fullName evidence="8">Pyruvate/2-oxoglutarate dehydrogenase complex, dihydrolipoamide dehydrogenase component</fullName>
    </submittedName>
</protein>
<dbReference type="GO" id="GO:0000166">
    <property type="term" value="F:nucleotide binding"/>
    <property type="evidence" value="ECO:0007669"/>
    <property type="project" value="UniProtKB-KW"/>
</dbReference>
<keyword evidence="3 4" id="KW-0274">FAD</keyword>
<dbReference type="PRINTS" id="PR00411">
    <property type="entry name" value="PNDRDTASEI"/>
</dbReference>
<keyword evidence="4" id="KW-0520">NAD</keyword>
<dbReference type="Gene3D" id="3.30.390.30">
    <property type="match status" value="1"/>
</dbReference>
<dbReference type="PANTHER" id="PTHR43014">
    <property type="entry name" value="MERCURIC REDUCTASE"/>
    <property type="match status" value="1"/>
</dbReference>
<feature type="binding site" evidence="4">
    <location>
        <position position="303"/>
    </location>
    <ligand>
        <name>FAD</name>
        <dbReference type="ChEBI" id="CHEBI:57692"/>
    </ligand>
</feature>
<evidence type="ECO:0000259" key="6">
    <source>
        <dbReference type="Pfam" id="PF02852"/>
    </source>
</evidence>
<dbReference type="Gene3D" id="3.50.50.60">
    <property type="entry name" value="FAD/NAD(P)-binding domain"/>
    <property type="match status" value="2"/>
</dbReference>
<keyword evidence="4" id="KW-0547">Nucleotide-binding</keyword>
<comment type="cofactor">
    <cofactor evidence="4">
        <name>FAD</name>
        <dbReference type="ChEBI" id="CHEBI:57692"/>
    </cofactor>
    <text evidence="4">Binds 1 FAD per subunit.</text>
</comment>
<dbReference type="InterPro" id="IPR023753">
    <property type="entry name" value="FAD/NAD-binding_dom"/>
</dbReference>
<dbReference type="InterPro" id="IPR001100">
    <property type="entry name" value="Pyr_nuc-diS_OxRdtase"/>
</dbReference>
<feature type="binding site" evidence="4">
    <location>
        <position position="262"/>
    </location>
    <ligand>
        <name>NAD(+)</name>
        <dbReference type="ChEBI" id="CHEBI:57540"/>
    </ligand>
</feature>
<dbReference type="Proteomes" id="UP000045285">
    <property type="component" value="Unassembled WGS sequence"/>
</dbReference>
<keyword evidence="9" id="KW-1185">Reference proteome</keyword>
<feature type="binding site" evidence="4">
    <location>
        <position position="195"/>
    </location>
    <ligand>
        <name>NAD(+)</name>
        <dbReference type="ChEBI" id="CHEBI:57540"/>
    </ligand>
</feature>
<keyword evidence="2" id="KW-0285">Flavoprotein</keyword>
<dbReference type="AlphaFoldDB" id="A0A090DEH2"/>
<dbReference type="SUPFAM" id="SSF51905">
    <property type="entry name" value="FAD/NAD(P)-binding domain"/>
    <property type="match status" value="1"/>
</dbReference>
<sequence length="448" mass="47880">MEKYDVVILGGGNAGMGVTVATRAAGLSVAMIEARDLGGTCPNRGCTPKKVLLAAAHALDEIARAGTHAIKIEPPTLDWRALIEREKDIIADIPPRLSGLMAKRGVDVIHGEATFVARNAIRIGTREIEAKNIVIATGSKPRPLSIPGAEFLSTSDDVLSDPVLPPAVVFIGGGVIAFELGHVYARVGVEVTILEALPHLLGGFDEDAVAQIRAESERLGISIHTNAWVKKIEEADGRLRVSFAKDGVECRVDADRAVNCAGRVANVEGLDLGAGVIVHREGRIEVDEHLRSRSNLDVYVCGDAVWSSPQLSPIATYEGGIVGRNIVDGPKHRPDYSHIPASLYSIPAVATVGLTEAQARERGFVVNVHLNDMQGWLSARTYAEPVAWSKIIVEEGTGKILGAHLVGHACEELIHIFALAMKHGIAARELSEMVCAFPTFAADIRNMM</sequence>
<name>A0A090DEH2_MESPL</name>
<dbReference type="Pfam" id="PF02852">
    <property type="entry name" value="Pyr_redox_dim"/>
    <property type="match status" value="1"/>
</dbReference>
<dbReference type="SUPFAM" id="SSF55424">
    <property type="entry name" value="FAD/NAD-linked reductases, dimerisation (C-terminal) domain"/>
    <property type="match status" value="1"/>
</dbReference>
<gene>
    <name evidence="8" type="ORF">MPL3356_110160</name>
</gene>
<evidence type="ECO:0000256" key="4">
    <source>
        <dbReference type="PIRSR" id="PIRSR000350-3"/>
    </source>
</evidence>
<evidence type="ECO:0000256" key="5">
    <source>
        <dbReference type="PIRSR" id="PIRSR000350-4"/>
    </source>
</evidence>
<evidence type="ECO:0000256" key="1">
    <source>
        <dbReference type="ARBA" id="ARBA00007532"/>
    </source>
</evidence>
<feature type="binding site" evidence="4">
    <location>
        <position position="50"/>
    </location>
    <ligand>
        <name>FAD</name>
        <dbReference type="ChEBI" id="CHEBI:57692"/>
    </ligand>
</feature>
<dbReference type="PANTHER" id="PTHR43014:SF5">
    <property type="entry name" value="GLUTATHIONE REDUCTASE (NADPH)"/>
    <property type="match status" value="1"/>
</dbReference>
<dbReference type="InterPro" id="IPR016156">
    <property type="entry name" value="FAD/NAD-linked_Rdtase_dimer_sf"/>
</dbReference>
<evidence type="ECO:0000256" key="2">
    <source>
        <dbReference type="ARBA" id="ARBA00022630"/>
    </source>
</evidence>
<organism evidence="8 9">
    <name type="scientific">Mesorhizobium plurifarium</name>
    <dbReference type="NCBI Taxonomy" id="69974"/>
    <lineage>
        <taxon>Bacteria</taxon>
        <taxon>Pseudomonadati</taxon>
        <taxon>Pseudomonadota</taxon>
        <taxon>Alphaproteobacteria</taxon>
        <taxon>Hyphomicrobiales</taxon>
        <taxon>Phyllobacteriaceae</taxon>
        <taxon>Mesorhizobium</taxon>
    </lineage>
</organism>
<dbReference type="EMBL" id="CCMZ01000003">
    <property type="protein sequence ID" value="CDX11784.1"/>
    <property type="molecule type" value="Genomic_DNA"/>
</dbReference>
<feature type="domain" description="Pyridine nucleotide-disulphide oxidoreductase dimerisation" evidence="6">
    <location>
        <begin position="339"/>
        <end position="446"/>
    </location>
</feature>
<dbReference type="PRINTS" id="PR00368">
    <property type="entry name" value="FADPNR"/>
</dbReference>
<dbReference type="Pfam" id="PF07992">
    <property type="entry name" value="Pyr_redox_2"/>
    <property type="match status" value="1"/>
</dbReference>
<keyword evidence="8" id="KW-0670">Pyruvate</keyword>
<evidence type="ECO:0000259" key="7">
    <source>
        <dbReference type="Pfam" id="PF07992"/>
    </source>
</evidence>
<comment type="similarity">
    <text evidence="1">Belongs to the class-I pyridine nucleotide-disulfide oxidoreductase family.</text>
</comment>
<evidence type="ECO:0000313" key="8">
    <source>
        <dbReference type="EMBL" id="CDX11784.1"/>
    </source>
</evidence>
<feature type="binding site" evidence="4">
    <location>
        <begin position="137"/>
        <end position="139"/>
    </location>
    <ligand>
        <name>FAD</name>
        <dbReference type="ChEBI" id="CHEBI:57692"/>
    </ligand>
</feature>
<dbReference type="GO" id="GO:0016491">
    <property type="term" value="F:oxidoreductase activity"/>
    <property type="evidence" value="ECO:0007669"/>
    <property type="project" value="InterPro"/>
</dbReference>
<dbReference type="InterPro" id="IPR036188">
    <property type="entry name" value="FAD/NAD-bd_sf"/>
</dbReference>
<feature type="disulfide bond" description="Redox-active" evidence="5">
    <location>
        <begin position="41"/>
        <end position="46"/>
    </location>
</feature>
<feature type="binding site" evidence="4">
    <location>
        <begin position="172"/>
        <end position="179"/>
    </location>
    <ligand>
        <name>NAD(+)</name>
        <dbReference type="ChEBI" id="CHEBI:57540"/>
    </ligand>
</feature>
<dbReference type="InterPro" id="IPR004099">
    <property type="entry name" value="Pyr_nucl-diS_OxRdtase_dimer"/>
</dbReference>
<evidence type="ECO:0000313" key="9">
    <source>
        <dbReference type="Proteomes" id="UP000045285"/>
    </source>
</evidence>